<feature type="transmembrane region" description="Helical" evidence="1">
    <location>
        <begin position="21"/>
        <end position="43"/>
    </location>
</feature>
<protein>
    <submittedName>
        <fullName evidence="2">Uncharacterized protein</fullName>
    </submittedName>
</protein>
<comment type="caution">
    <text evidence="2">The sequence shown here is derived from an EMBL/GenBank/DDBJ whole genome shotgun (WGS) entry which is preliminary data.</text>
</comment>
<proteinExistence type="predicted"/>
<gene>
    <name evidence="2" type="ORF">FD16_GL001259</name>
</gene>
<evidence type="ECO:0000313" key="2">
    <source>
        <dbReference type="EMBL" id="KRM13115.1"/>
    </source>
</evidence>
<keyword evidence="3" id="KW-1185">Reference proteome</keyword>
<evidence type="ECO:0000313" key="3">
    <source>
        <dbReference type="Proteomes" id="UP000051820"/>
    </source>
</evidence>
<keyword evidence="1" id="KW-0472">Membrane</keyword>
<keyword evidence="1" id="KW-0812">Transmembrane</keyword>
<dbReference type="PATRIC" id="fig|1423807.3.peg.1285"/>
<reference evidence="2 3" key="1">
    <citation type="journal article" date="2015" name="Genome Announc.">
        <title>Expanding the biotechnology potential of lactobacilli through comparative genomics of 213 strains and associated genera.</title>
        <authorList>
            <person name="Sun Z."/>
            <person name="Harris H.M."/>
            <person name="McCann A."/>
            <person name="Guo C."/>
            <person name="Argimon S."/>
            <person name="Zhang W."/>
            <person name="Yang X."/>
            <person name="Jeffery I.B."/>
            <person name="Cooney J.C."/>
            <person name="Kagawa T.F."/>
            <person name="Liu W."/>
            <person name="Song Y."/>
            <person name="Salvetti E."/>
            <person name="Wrobel A."/>
            <person name="Rasinkangas P."/>
            <person name="Parkhill J."/>
            <person name="Rea M.C."/>
            <person name="O'Sullivan O."/>
            <person name="Ritari J."/>
            <person name="Douillard F.P."/>
            <person name="Paul Ross R."/>
            <person name="Yang R."/>
            <person name="Briner A.E."/>
            <person name="Felis G.E."/>
            <person name="de Vos W.M."/>
            <person name="Barrangou R."/>
            <person name="Klaenhammer T.R."/>
            <person name="Caufield P.W."/>
            <person name="Cui Y."/>
            <person name="Zhang H."/>
            <person name="O'Toole P.W."/>
        </authorList>
    </citation>
    <scope>NUCLEOTIDE SEQUENCE [LARGE SCALE GENOMIC DNA]</scope>
    <source>
        <strain evidence="2 3">DSM 5007</strain>
    </source>
</reference>
<name>A0A0R1WBZ4_9LACO</name>
<dbReference type="Proteomes" id="UP000051820">
    <property type="component" value="Unassembled WGS sequence"/>
</dbReference>
<dbReference type="EMBL" id="AZGF01000003">
    <property type="protein sequence ID" value="KRM13115.1"/>
    <property type="molecule type" value="Genomic_DNA"/>
</dbReference>
<dbReference type="AlphaFoldDB" id="A0A0R1WBZ4"/>
<evidence type="ECO:0000256" key="1">
    <source>
        <dbReference type="SAM" id="Phobius"/>
    </source>
</evidence>
<organism evidence="2 3">
    <name type="scientific">Paucilactobacillus suebicus DSM 5007 = KCTC 3549</name>
    <dbReference type="NCBI Taxonomy" id="1423807"/>
    <lineage>
        <taxon>Bacteria</taxon>
        <taxon>Bacillati</taxon>
        <taxon>Bacillota</taxon>
        <taxon>Bacilli</taxon>
        <taxon>Lactobacillales</taxon>
        <taxon>Lactobacillaceae</taxon>
        <taxon>Paucilactobacillus</taxon>
    </lineage>
</organism>
<accession>A0A0R1WBZ4</accession>
<keyword evidence="1" id="KW-1133">Transmembrane helix</keyword>
<sequence>MIGGINLKQSLGYIANGFKKIIEAFSFLLVVCLIGELILFMTVENVKFVVNSFFRLRRRITATSYLK</sequence>